<keyword evidence="4 7" id="KW-0812">Transmembrane</keyword>
<dbReference type="InterPro" id="IPR011066">
    <property type="entry name" value="MscS_channel_C_sf"/>
</dbReference>
<proteinExistence type="inferred from homology"/>
<organism evidence="10">
    <name type="scientific">uncultured Sphingosinicella sp</name>
    <dbReference type="NCBI Taxonomy" id="478748"/>
    <lineage>
        <taxon>Bacteria</taxon>
        <taxon>Pseudomonadati</taxon>
        <taxon>Pseudomonadota</taxon>
        <taxon>Alphaproteobacteria</taxon>
        <taxon>Sphingomonadales</taxon>
        <taxon>Sphingosinicellaceae</taxon>
        <taxon>Sphingosinicella</taxon>
        <taxon>environmental samples</taxon>
    </lineage>
</organism>
<protein>
    <submittedName>
        <fullName evidence="10">Potassium efflux system KefA protein / Small-conductance mechanosensitive channel</fullName>
    </submittedName>
</protein>
<gene>
    <name evidence="10" type="ORF">AVDCRST_MAG23-160</name>
</gene>
<dbReference type="SUPFAM" id="SSF50182">
    <property type="entry name" value="Sm-like ribonucleoproteins"/>
    <property type="match status" value="1"/>
</dbReference>
<dbReference type="PANTHER" id="PTHR30566:SF25">
    <property type="entry name" value="INNER MEMBRANE PROTEIN"/>
    <property type="match status" value="1"/>
</dbReference>
<dbReference type="InterPro" id="IPR023408">
    <property type="entry name" value="MscS_beta-dom_sf"/>
</dbReference>
<dbReference type="Gene3D" id="3.30.70.100">
    <property type="match status" value="1"/>
</dbReference>
<evidence type="ECO:0000256" key="2">
    <source>
        <dbReference type="ARBA" id="ARBA00008017"/>
    </source>
</evidence>
<accession>A0A6J4TF84</accession>
<keyword evidence="3" id="KW-1003">Cell membrane</keyword>
<dbReference type="GO" id="GO:0008381">
    <property type="term" value="F:mechanosensitive monoatomic ion channel activity"/>
    <property type="evidence" value="ECO:0007669"/>
    <property type="project" value="UniProtKB-ARBA"/>
</dbReference>
<reference evidence="10" key="1">
    <citation type="submission" date="2020-02" db="EMBL/GenBank/DDBJ databases">
        <authorList>
            <person name="Meier V. D."/>
        </authorList>
    </citation>
    <scope>NUCLEOTIDE SEQUENCE</scope>
    <source>
        <strain evidence="10">AVDCRST_MAG23</strain>
    </source>
</reference>
<dbReference type="EMBL" id="CADCWD010000009">
    <property type="protein sequence ID" value="CAA9520464.1"/>
    <property type="molecule type" value="Genomic_DNA"/>
</dbReference>
<evidence type="ECO:0000256" key="1">
    <source>
        <dbReference type="ARBA" id="ARBA00004651"/>
    </source>
</evidence>
<dbReference type="SUPFAM" id="SSF82861">
    <property type="entry name" value="Mechanosensitive channel protein MscS (YggB), transmembrane region"/>
    <property type="match status" value="1"/>
</dbReference>
<comment type="similarity">
    <text evidence="2">Belongs to the MscS (TC 1.A.23) family.</text>
</comment>
<comment type="subcellular location">
    <subcellularLocation>
        <location evidence="1">Cell membrane</location>
        <topology evidence="1">Multi-pass membrane protein</topology>
    </subcellularLocation>
</comment>
<dbReference type="Gene3D" id="1.10.287.1260">
    <property type="match status" value="1"/>
</dbReference>
<feature type="transmembrane region" description="Helical" evidence="7">
    <location>
        <begin position="70"/>
        <end position="88"/>
    </location>
</feature>
<evidence type="ECO:0000259" key="8">
    <source>
        <dbReference type="Pfam" id="PF00924"/>
    </source>
</evidence>
<dbReference type="AlphaFoldDB" id="A0A6J4TF84"/>
<feature type="transmembrane region" description="Helical" evidence="7">
    <location>
        <begin position="100"/>
        <end position="126"/>
    </location>
</feature>
<evidence type="ECO:0000256" key="4">
    <source>
        <dbReference type="ARBA" id="ARBA00022692"/>
    </source>
</evidence>
<keyword evidence="6 7" id="KW-0472">Membrane</keyword>
<dbReference type="GO" id="GO:0005886">
    <property type="term" value="C:plasma membrane"/>
    <property type="evidence" value="ECO:0007669"/>
    <property type="project" value="UniProtKB-SubCell"/>
</dbReference>
<dbReference type="InterPro" id="IPR049142">
    <property type="entry name" value="MS_channel_1st"/>
</dbReference>
<evidence type="ECO:0000256" key="7">
    <source>
        <dbReference type="SAM" id="Phobius"/>
    </source>
</evidence>
<dbReference type="PANTHER" id="PTHR30566">
    <property type="entry name" value="YNAI-RELATED MECHANOSENSITIVE ION CHANNEL"/>
    <property type="match status" value="1"/>
</dbReference>
<dbReference type="Pfam" id="PF00924">
    <property type="entry name" value="MS_channel_2nd"/>
    <property type="match status" value="1"/>
</dbReference>
<evidence type="ECO:0000313" key="10">
    <source>
        <dbReference type="EMBL" id="CAA9520464.1"/>
    </source>
</evidence>
<name>A0A6J4TF84_9SPHN</name>
<feature type="transmembrane region" description="Helical" evidence="7">
    <location>
        <begin position="174"/>
        <end position="202"/>
    </location>
</feature>
<dbReference type="InterPro" id="IPR011014">
    <property type="entry name" value="MscS_channel_TM-2"/>
</dbReference>
<dbReference type="Pfam" id="PF21088">
    <property type="entry name" value="MS_channel_1st"/>
    <property type="match status" value="1"/>
</dbReference>
<feature type="domain" description="Mechanosensitive ion channel transmembrane helices 2/3" evidence="9">
    <location>
        <begin position="148"/>
        <end position="188"/>
    </location>
</feature>
<feature type="domain" description="Mechanosensitive ion channel MscS" evidence="8">
    <location>
        <begin position="190"/>
        <end position="255"/>
    </location>
</feature>
<feature type="transmembrane region" description="Helical" evidence="7">
    <location>
        <begin position="138"/>
        <end position="162"/>
    </location>
</feature>
<evidence type="ECO:0000256" key="5">
    <source>
        <dbReference type="ARBA" id="ARBA00022989"/>
    </source>
</evidence>
<dbReference type="Gene3D" id="2.30.30.60">
    <property type="match status" value="1"/>
</dbReference>
<dbReference type="InterPro" id="IPR010920">
    <property type="entry name" value="LSM_dom_sf"/>
</dbReference>
<dbReference type="SUPFAM" id="SSF82689">
    <property type="entry name" value="Mechanosensitive channel protein MscS (YggB), C-terminal domain"/>
    <property type="match status" value="1"/>
</dbReference>
<feature type="transmembrane region" description="Helical" evidence="7">
    <location>
        <begin position="29"/>
        <end position="49"/>
    </location>
</feature>
<sequence>MTGDMNLSQKTGRMAERTSEWFAANSVDLLLATGAALLIAALLLGLRAFGHRLVRDRSDDLHWRTIVGRVLSRTSLVFIILCAVEIVAENAGTPPAALRVINILFTIAAAIQAAVWARELVLGLILHRIGDADQHSALGTAVGLIRGLVTAALFAIALVLILDNLGVNVTGLVAGLGIGGIAIGLAAQGIFKDLFAAVAIILDRPFRRGDAIKFDQVNGSIEQIGLKSTRIRSVDGEEIVASNAILLDKIVHNFAHVGQRRLLLKFGLVQQTSPEDAARVPDLVRQVAARHDLVELVRAGITGISPYALDFEAEMRVQTPDYDYFFAARSAIFLELLAGLRREGIRLAYPTQTSFTAAPDGSYVLPYESHPLPRD</sequence>
<evidence type="ECO:0000256" key="6">
    <source>
        <dbReference type="ARBA" id="ARBA00023136"/>
    </source>
</evidence>
<evidence type="ECO:0000256" key="3">
    <source>
        <dbReference type="ARBA" id="ARBA00022475"/>
    </source>
</evidence>
<keyword evidence="5 7" id="KW-1133">Transmembrane helix</keyword>
<evidence type="ECO:0000259" key="9">
    <source>
        <dbReference type="Pfam" id="PF21088"/>
    </source>
</evidence>
<dbReference type="InterPro" id="IPR006685">
    <property type="entry name" value="MscS_channel_2nd"/>
</dbReference>